<dbReference type="AlphaFoldDB" id="A0A4R2CCN3"/>
<dbReference type="EMBL" id="SLVX01000022">
    <property type="protein sequence ID" value="TCN37382.1"/>
    <property type="molecule type" value="Genomic_DNA"/>
</dbReference>
<reference evidence="2 3" key="1">
    <citation type="submission" date="2019-03" db="EMBL/GenBank/DDBJ databases">
        <title>Genomic Encyclopedia of Type Strains, Phase IV (KMG-IV): sequencing the most valuable type-strain genomes for metagenomic binning, comparative biology and taxonomic classification.</title>
        <authorList>
            <person name="Goeker M."/>
        </authorList>
    </citation>
    <scope>NUCLEOTIDE SEQUENCE [LARGE SCALE GENOMIC DNA]</scope>
    <source>
        <strain evidence="2 3">DSM 18401</strain>
    </source>
</reference>
<name>A0A4R2CCN3_SHIGR</name>
<keyword evidence="3" id="KW-1185">Reference proteome</keyword>
<gene>
    <name evidence="2" type="ORF">EV665_12210</name>
</gene>
<evidence type="ECO:0000256" key="1">
    <source>
        <dbReference type="SAM" id="MobiDB-lite"/>
    </source>
</evidence>
<feature type="region of interest" description="Disordered" evidence="1">
    <location>
        <begin position="1"/>
        <end position="23"/>
    </location>
</feature>
<evidence type="ECO:0000313" key="3">
    <source>
        <dbReference type="Proteomes" id="UP000295351"/>
    </source>
</evidence>
<evidence type="ECO:0000313" key="2">
    <source>
        <dbReference type="EMBL" id="TCN37382.1"/>
    </source>
</evidence>
<dbReference type="RefSeq" id="WP_133036134.1">
    <property type="nucleotide sequence ID" value="NZ_BAABEI010000009.1"/>
</dbReference>
<dbReference type="Proteomes" id="UP000295351">
    <property type="component" value="Unassembled WGS sequence"/>
</dbReference>
<comment type="caution">
    <text evidence="2">The sequence shown here is derived from an EMBL/GenBank/DDBJ whole genome shotgun (WGS) entry which is preliminary data.</text>
</comment>
<proteinExistence type="predicted"/>
<protein>
    <submittedName>
        <fullName evidence="2">Uncharacterized protein</fullName>
    </submittedName>
</protein>
<sequence>MSELQNKAVTLATQEEGDLSSQLPSDRCAPFLRSALDLHFALGGDDEALDALVHAHRSADRLRVDAAVANVVIELAVASHLNDIDMVQATYNRLDVELGNPRHSK</sequence>
<organism evidence="2 3">
    <name type="scientific">Shinella granuli</name>
    <dbReference type="NCBI Taxonomy" id="323621"/>
    <lineage>
        <taxon>Bacteria</taxon>
        <taxon>Pseudomonadati</taxon>
        <taxon>Pseudomonadota</taxon>
        <taxon>Alphaproteobacteria</taxon>
        <taxon>Hyphomicrobiales</taxon>
        <taxon>Rhizobiaceae</taxon>
        <taxon>Shinella</taxon>
    </lineage>
</organism>
<accession>A0A4R2CCN3</accession>